<evidence type="ECO:0000256" key="4">
    <source>
        <dbReference type="ARBA" id="ARBA00022692"/>
    </source>
</evidence>
<dbReference type="PANTHER" id="PTHR30203">
    <property type="entry name" value="OUTER MEMBRANE CATION EFFLUX PROTEIN"/>
    <property type="match status" value="1"/>
</dbReference>
<dbReference type="Pfam" id="PF02321">
    <property type="entry name" value="OEP"/>
    <property type="match status" value="2"/>
</dbReference>
<dbReference type="Gene3D" id="1.20.1600.10">
    <property type="entry name" value="Outer membrane efflux proteins (OEP)"/>
    <property type="match status" value="1"/>
</dbReference>
<dbReference type="NCBIfam" id="TIGR01845">
    <property type="entry name" value="outer_NodT"/>
    <property type="match status" value="1"/>
</dbReference>
<evidence type="ECO:0000256" key="1">
    <source>
        <dbReference type="ARBA" id="ARBA00004459"/>
    </source>
</evidence>
<dbReference type="GO" id="GO:0015562">
    <property type="term" value="F:efflux transmembrane transporter activity"/>
    <property type="evidence" value="ECO:0007669"/>
    <property type="project" value="InterPro"/>
</dbReference>
<protein>
    <submittedName>
        <fullName evidence="10">Outer membrane protein, multidrug efflux system</fullName>
    </submittedName>
</protein>
<dbReference type="OrthoDB" id="9770517at2"/>
<dbReference type="Gene3D" id="2.20.200.10">
    <property type="entry name" value="Outer membrane efflux proteins (OEP)"/>
    <property type="match status" value="1"/>
</dbReference>
<evidence type="ECO:0000256" key="2">
    <source>
        <dbReference type="ARBA" id="ARBA00007613"/>
    </source>
</evidence>
<accession>A0A1H6P3F8</accession>
<name>A0A1H6P3F8_9PSED</name>
<evidence type="ECO:0000256" key="7">
    <source>
        <dbReference type="ARBA" id="ARBA00023237"/>
    </source>
</evidence>
<feature type="signal peptide" evidence="9">
    <location>
        <begin position="1"/>
        <end position="33"/>
    </location>
</feature>
<keyword evidence="6 9" id="KW-0564">Palmitate</keyword>
<dbReference type="PANTHER" id="PTHR30203:SF32">
    <property type="entry name" value="CATION EFFLUX SYSTEM PROTEIN CUSC"/>
    <property type="match status" value="1"/>
</dbReference>
<feature type="chain" id="PRO_5009029675" evidence="9">
    <location>
        <begin position="34"/>
        <end position="497"/>
    </location>
</feature>
<reference evidence="10 11" key="1">
    <citation type="submission" date="2016-10" db="EMBL/GenBank/DDBJ databases">
        <authorList>
            <person name="de Groot N.N."/>
        </authorList>
    </citation>
    <scope>NUCLEOTIDE SEQUENCE [LARGE SCALE GENOMIC DNA]</scope>
    <source>
        <strain evidence="10 11">LMG 2158</strain>
    </source>
</reference>
<dbReference type="RefSeq" id="WP_019363473.1">
    <property type="nucleotide sequence ID" value="NZ_CP162519.1"/>
</dbReference>
<organism evidence="10 11">
    <name type="scientific">Pseudomonas asplenii</name>
    <dbReference type="NCBI Taxonomy" id="53407"/>
    <lineage>
        <taxon>Bacteria</taxon>
        <taxon>Pseudomonadati</taxon>
        <taxon>Pseudomonadota</taxon>
        <taxon>Gammaproteobacteria</taxon>
        <taxon>Pseudomonadales</taxon>
        <taxon>Pseudomonadaceae</taxon>
        <taxon>Pseudomonas</taxon>
    </lineage>
</organism>
<comment type="similarity">
    <text evidence="2 9">Belongs to the outer membrane factor (OMF) (TC 1.B.17) family.</text>
</comment>
<keyword evidence="3 9" id="KW-1134">Transmembrane beta strand</keyword>
<dbReference type="SUPFAM" id="SSF56954">
    <property type="entry name" value="Outer membrane efflux proteins (OEP)"/>
    <property type="match status" value="1"/>
</dbReference>
<dbReference type="InterPro" id="IPR003423">
    <property type="entry name" value="OMP_efflux"/>
</dbReference>
<keyword evidence="5 9" id="KW-0472">Membrane</keyword>
<dbReference type="GO" id="GO:0009279">
    <property type="term" value="C:cell outer membrane"/>
    <property type="evidence" value="ECO:0007669"/>
    <property type="project" value="UniProtKB-SubCell"/>
</dbReference>
<evidence type="ECO:0000256" key="8">
    <source>
        <dbReference type="ARBA" id="ARBA00023288"/>
    </source>
</evidence>
<sequence length="497" mass="53607">MLTHTPLSKSIRRLPQRCCGLLLALAVASCSLAPDYERPALAVPRQQGESVVATPAAVMPATLSADEETLLAELAPDGQLRRQVLLALGFNRDFQLAGLRVLEARALYGVSDADRSPTLNVGLERDRQHFDNAAADERYGQDLSVASLGVSDFELDFFGRVKNLSEAARHDYLATALGQQAARRALLIEIVRAYLLEQQAGARQADAQRIAEARQGLLRMAQEQQREGALSADDVALSRGEVLRAQRQLQAAIAEHSRAAQALALLSGYGTDWTAAPPVSDAALALAPSTPGWLVDLPSQRLLERFDMRQSEELLKAANANVGAARAAFFPSIRLSTGIGVASDSLGHLLNAGSGAWLFSPQVTLPLLDGGRSQANLDLAEVRRQIAVANYQKTVQAAFREVADVLTRRQQVLERLHSETDLHALAQEQARRLSLAVAAGGADRGLLLTSTIRLVQAELTWRQSRYDALFNCLDIYRVLSGTDAAAPQPHPDTGASS</sequence>
<evidence type="ECO:0000256" key="3">
    <source>
        <dbReference type="ARBA" id="ARBA00022452"/>
    </source>
</evidence>
<proteinExistence type="inferred from homology"/>
<dbReference type="Proteomes" id="UP000182272">
    <property type="component" value="Chromosome I"/>
</dbReference>
<comment type="subcellular location">
    <subcellularLocation>
        <location evidence="1 9">Cell outer membrane</location>
        <topology evidence="1 9">Lipid-anchor</topology>
    </subcellularLocation>
</comment>
<evidence type="ECO:0000256" key="6">
    <source>
        <dbReference type="ARBA" id="ARBA00023139"/>
    </source>
</evidence>
<dbReference type="EMBL" id="LT629972">
    <property type="protein sequence ID" value="SEI18407.1"/>
    <property type="molecule type" value="Genomic_DNA"/>
</dbReference>
<keyword evidence="9" id="KW-0732">Signal</keyword>
<keyword evidence="7" id="KW-0998">Cell outer membrane</keyword>
<keyword evidence="4 9" id="KW-0812">Transmembrane</keyword>
<evidence type="ECO:0000313" key="10">
    <source>
        <dbReference type="EMBL" id="SEI18407.1"/>
    </source>
</evidence>
<evidence type="ECO:0000313" key="11">
    <source>
        <dbReference type="Proteomes" id="UP000182272"/>
    </source>
</evidence>
<keyword evidence="8 9" id="KW-0449">Lipoprotein</keyword>
<dbReference type="AlphaFoldDB" id="A0A1H6P3F8"/>
<dbReference type="InterPro" id="IPR010131">
    <property type="entry name" value="MdtP/NodT-like"/>
</dbReference>
<evidence type="ECO:0000256" key="9">
    <source>
        <dbReference type="RuleBase" id="RU362097"/>
    </source>
</evidence>
<gene>
    <name evidence="10" type="ORF">SAMN05216581_3661</name>
</gene>
<evidence type="ECO:0000256" key="5">
    <source>
        <dbReference type="ARBA" id="ARBA00023136"/>
    </source>
</evidence>